<dbReference type="RefSeq" id="WP_107213944.1">
    <property type="nucleotide sequence ID" value="NZ_KZ686268.1"/>
</dbReference>
<dbReference type="AlphaFoldDB" id="A0A2T3HNE5"/>
<comment type="caution">
    <text evidence="1">The sequence shown here is derived from an EMBL/GenBank/DDBJ whole genome shotgun (WGS) entry which is preliminary data.</text>
</comment>
<reference evidence="1 2" key="1">
    <citation type="submission" date="2018-03" db="EMBL/GenBank/DDBJ databases">
        <authorList>
            <person name="Keele B.F."/>
        </authorList>
    </citation>
    <scope>NUCLEOTIDE SEQUENCE [LARGE SCALE GENOMIC DNA]</scope>
    <source>
        <strain evidence="1 2">YL28-9</strain>
    </source>
</reference>
<sequence length="119" mass="13561">MNRKSFLCATALCECLPYLRVGEVNAAPAVPYLQAPANIVTAPEYELQYDSFVYGALQFRIKRTFDDGPQRLLLAIRFEGSYQTFYEEVDIRETDMIVTFNEYSGPGFADVWIESITPI</sequence>
<dbReference type="Proteomes" id="UP000240912">
    <property type="component" value="Unassembled WGS sequence"/>
</dbReference>
<evidence type="ECO:0000313" key="2">
    <source>
        <dbReference type="Proteomes" id="UP000240912"/>
    </source>
</evidence>
<dbReference type="OrthoDB" id="776257at2"/>
<evidence type="ECO:0000313" key="1">
    <source>
        <dbReference type="EMBL" id="PST83978.1"/>
    </source>
</evidence>
<gene>
    <name evidence="1" type="ORF">C7T94_04365</name>
</gene>
<organism evidence="1 2">
    <name type="scientific">Pedobacter yulinensis</name>
    <dbReference type="NCBI Taxonomy" id="2126353"/>
    <lineage>
        <taxon>Bacteria</taxon>
        <taxon>Pseudomonadati</taxon>
        <taxon>Bacteroidota</taxon>
        <taxon>Sphingobacteriia</taxon>
        <taxon>Sphingobacteriales</taxon>
        <taxon>Sphingobacteriaceae</taxon>
        <taxon>Pedobacter</taxon>
    </lineage>
</organism>
<keyword evidence="2" id="KW-1185">Reference proteome</keyword>
<accession>A0A2T3HNE5</accession>
<protein>
    <submittedName>
        <fullName evidence="1">Uncharacterized protein</fullName>
    </submittedName>
</protein>
<name>A0A2T3HNE5_9SPHI</name>
<proteinExistence type="predicted"/>
<dbReference type="EMBL" id="PYLS01000004">
    <property type="protein sequence ID" value="PST83978.1"/>
    <property type="molecule type" value="Genomic_DNA"/>
</dbReference>